<evidence type="ECO:0000256" key="1">
    <source>
        <dbReference type="SAM" id="MobiDB-lite"/>
    </source>
</evidence>
<reference evidence="2" key="1">
    <citation type="journal article" date="2019" name="Sci. Rep.">
        <title>Draft genome of Tanacetum cinerariifolium, the natural source of mosquito coil.</title>
        <authorList>
            <person name="Yamashiro T."/>
            <person name="Shiraishi A."/>
            <person name="Satake H."/>
            <person name="Nakayama K."/>
        </authorList>
    </citation>
    <scope>NUCLEOTIDE SEQUENCE</scope>
</reference>
<feature type="compositionally biased region" description="Acidic residues" evidence="1">
    <location>
        <begin position="288"/>
        <end position="303"/>
    </location>
</feature>
<dbReference type="AlphaFoldDB" id="A0A6L2NAN3"/>
<comment type="caution">
    <text evidence="2">The sequence shown here is derived from an EMBL/GenBank/DDBJ whole genome shotgun (WGS) entry which is preliminary data.</text>
</comment>
<organism evidence="2">
    <name type="scientific">Tanacetum cinerariifolium</name>
    <name type="common">Dalmatian daisy</name>
    <name type="synonym">Chrysanthemum cinerariifolium</name>
    <dbReference type="NCBI Taxonomy" id="118510"/>
    <lineage>
        <taxon>Eukaryota</taxon>
        <taxon>Viridiplantae</taxon>
        <taxon>Streptophyta</taxon>
        <taxon>Embryophyta</taxon>
        <taxon>Tracheophyta</taxon>
        <taxon>Spermatophyta</taxon>
        <taxon>Magnoliopsida</taxon>
        <taxon>eudicotyledons</taxon>
        <taxon>Gunneridae</taxon>
        <taxon>Pentapetalae</taxon>
        <taxon>asterids</taxon>
        <taxon>campanulids</taxon>
        <taxon>Asterales</taxon>
        <taxon>Asteraceae</taxon>
        <taxon>Asteroideae</taxon>
        <taxon>Anthemideae</taxon>
        <taxon>Anthemidinae</taxon>
        <taxon>Tanacetum</taxon>
    </lineage>
</organism>
<sequence length="330" mass="37746">MLEPLDMFRLWYFILLSLRYHSKILQEKPLGRYGVSVPALHKKPQRPIRRGARHSMTWRQFILALGLHTAEETAEDGFEGLIVVVRELKIIDMDDVVRLRICERLGDTWAWVAPGLERQHVAIAEAYKILRVLMLRLMRVFRLFQHLYRHLSHILLLMPQSMARLEEEVHGIRESLDEQRVVIDIMARDFSRFTVWVAKGISQLLVATGATYMRLSSGAKVIENQGADEELSNGGPQHLPLPVEILYIPEPEYPEYLAPSEDMAPIKDQPLPADASPTTASPGYVADSDPDEDPKEDPEEDHDDYPVDRRDGDDDPSNDDDDDDDDDDST</sequence>
<dbReference type="EMBL" id="BKCJ010008649">
    <property type="protein sequence ID" value="GEU83273.1"/>
    <property type="molecule type" value="Genomic_DNA"/>
</dbReference>
<feature type="compositionally biased region" description="Acidic residues" evidence="1">
    <location>
        <begin position="313"/>
        <end position="330"/>
    </location>
</feature>
<gene>
    <name evidence="2" type="ORF">Tci_055251</name>
</gene>
<proteinExistence type="predicted"/>
<name>A0A6L2NAN3_TANCI</name>
<accession>A0A6L2NAN3</accession>
<protein>
    <submittedName>
        <fullName evidence="2">Uncharacterized protein</fullName>
    </submittedName>
</protein>
<feature type="region of interest" description="Disordered" evidence="1">
    <location>
        <begin position="262"/>
        <end position="330"/>
    </location>
</feature>
<evidence type="ECO:0000313" key="2">
    <source>
        <dbReference type="EMBL" id="GEU83273.1"/>
    </source>
</evidence>